<protein>
    <submittedName>
        <fullName evidence="2">Uncharacterized protein</fullName>
    </submittedName>
</protein>
<dbReference type="AlphaFoldDB" id="A0A1L7WIB0"/>
<reference evidence="2 3" key="1">
    <citation type="submission" date="2016-03" db="EMBL/GenBank/DDBJ databases">
        <authorList>
            <person name="Ploux O."/>
        </authorList>
    </citation>
    <scope>NUCLEOTIDE SEQUENCE [LARGE SCALE GENOMIC DNA]</scope>
    <source>
        <strain evidence="2 3">UAMH 11012</strain>
    </source>
</reference>
<feature type="region of interest" description="Disordered" evidence="1">
    <location>
        <begin position="1"/>
        <end position="29"/>
    </location>
</feature>
<accession>A0A1L7WIB0</accession>
<proteinExistence type="predicted"/>
<gene>
    <name evidence="2" type="ORF">PAC_02386</name>
</gene>
<evidence type="ECO:0000313" key="3">
    <source>
        <dbReference type="Proteomes" id="UP000184330"/>
    </source>
</evidence>
<dbReference type="Proteomes" id="UP000184330">
    <property type="component" value="Unassembled WGS sequence"/>
</dbReference>
<evidence type="ECO:0000313" key="2">
    <source>
        <dbReference type="EMBL" id="CZR52509.1"/>
    </source>
</evidence>
<feature type="region of interest" description="Disordered" evidence="1">
    <location>
        <begin position="75"/>
        <end position="96"/>
    </location>
</feature>
<keyword evidence="3" id="KW-1185">Reference proteome</keyword>
<dbReference type="EMBL" id="FJOG01000003">
    <property type="protein sequence ID" value="CZR52509.1"/>
    <property type="molecule type" value="Genomic_DNA"/>
</dbReference>
<evidence type="ECO:0000256" key="1">
    <source>
        <dbReference type="SAM" id="MobiDB-lite"/>
    </source>
</evidence>
<organism evidence="2 3">
    <name type="scientific">Phialocephala subalpina</name>
    <dbReference type="NCBI Taxonomy" id="576137"/>
    <lineage>
        <taxon>Eukaryota</taxon>
        <taxon>Fungi</taxon>
        <taxon>Dikarya</taxon>
        <taxon>Ascomycota</taxon>
        <taxon>Pezizomycotina</taxon>
        <taxon>Leotiomycetes</taxon>
        <taxon>Helotiales</taxon>
        <taxon>Mollisiaceae</taxon>
        <taxon>Phialocephala</taxon>
        <taxon>Phialocephala fortinii species complex</taxon>
    </lineage>
</organism>
<sequence length="210" mass="23931">MHVLADTEREPSPLPKDDNNEDRGEHAEENRTSTYISHAIHLLPLVPLWTPALTPGHDSRNHLISLSSAGLIETRAESSTRQMRTGTGSEKGEQRCREKQIVTPLYAISQRRHGRRWMLRSRGGYFSIWFLIADGKDSTWTTTRLDFTIRAITITLHDVKAAVWTGLVMDCEWEIEDILVGQERVRKSLGEVYCCLVDTGEMEEKDKEGL</sequence>
<name>A0A1L7WIB0_9HELO</name>
<feature type="compositionally biased region" description="Polar residues" evidence="1">
    <location>
        <begin position="77"/>
        <end position="88"/>
    </location>
</feature>